<dbReference type="EMBL" id="VOQS01000005">
    <property type="protein sequence ID" value="TXC80346.1"/>
    <property type="molecule type" value="Genomic_DNA"/>
</dbReference>
<keyword evidence="8" id="KW-1185">Reference proteome</keyword>
<evidence type="ECO:0000256" key="3">
    <source>
        <dbReference type="ARBA" id="ARBA00023163"/>
    </source>
</evidence>
<dbReference type="RefSeq" id="WP_147237895.1">
    <property type="nucleotide sequence ID" value="NZ_JAZHFZ010000004.1"/>
</dbReference>
<evidence type="ECO:0000259" key="4">
    <source>
        <dbReference type="PROSITE" id="PS50949"/>
    </source>
</evidence>
<evidence type="ECO:0000256" key="1">
    <source>
        <dbReference type="ARBA" id="ARBA00023015"/>
    </source>
</evidence>
<sequence>MSSVLKVPRIVKQSMGSQAVEILRESIIRGDLPAGARITEIQLAEQMDLSRATVRAALHHLAREGLTTLVPYTGWTVITLNPKDVWELYTLRSSLERLAAQLVAATLNAAKRNAIRSRFAALERACASSNGHAIAEADFAFHKAMIDLADHGRLKSQYEIIERQVRIYIRSSDSLVESGDAIVEQHRPIIEAILAANVEEAGRLAEAHNMTEGKKLTAHLTTCDSPEIGLKPLVPAGRLKNLKVRRSKTD</sequence>
<dbReference type="InterPro" id="IPR036388">
    <property type="entry name" value="WH-like_DNA-bd_sf"/>
</dbReference>
<dbReference type="Gene3D" id="1.20.120.530">
    <property type="entry name" value="GntR ligand-binding domain-like"/>
    <property type="match status" value="1"/>
</dbReference>
<reference evidence="6" key="2">
    <citation type="submission" date="2019-08" db="EMBL/GenBank/DDBJ databases">
        <authorList>
            <person name="Im W.-T."/>
        </authorList>
    </citation>
    <scope>NUCLEOTIDE SEQUENCE</scope>
    <source>
        <strain evidence="6">NF 2-5-3</strain>
    </source>
</reference>
<dbReference type="Gene3D" id="1.10.10.10">
    <property type="entry name" value="Winged helix-like DNA-binding domain superfamily/Winged helix DNA-binding domain"/>
    <property type="match status" value="1"/>
</dbReference>
<dbReference type="AlphaFoldDB" id="A0A5C6V799"/>
<dbReference type="Pfam" id="PF07729">
    <property type="entry name" value="FCD"/>
    <property type="match status" value="1"/>
</dbReference>
<dbReference type="SMART" id="SM00345">
    <property type="entry name" value="HTH_GNTR"/>
    <property type="match status" value="1"/>
</dbReference>
<dbReference type="InterPro" id="IPR008920">
    <property type="entry name" value="TF_FadR/GntR_C"/>
</dbReference>
<dbReference type="CDD" id="cd07377">
    <property type="entry name" value="WHTH_GntR"/>
    <property type="match status" value="1"/>
</dbReference>
<evidence type="ECO:0000256" key="2">
    <source>
        <dbReference type="ARBA" id="ARBA00023125"/>
    </source>
</evidence>
<dbReference type="InterPro" id="IPR011711">
    <property type="entry name" value="GntR_C"/>
</dbReference>
<keyword evidence="3" id="KW-0804">Transcription</keyword>
<proteinExistence type="predicted"/>
<organism evidence="6 7">
    <name type="scientific">Paraburkholderia azotifigens</name>
    <dbReference type="NCBI Taxonomy" id="2057004"/>
    <lineage>
        <taxon>Bacteria</taxon>
        <taxon>Pseudomonadati</taxon>
        <taxon>Pseudomonadota</taxon>
        <taxon>Betaproteobacteria</taxon>
        <taxon>Burkholderiales</taxon>
        <taxon>Burkholderiaceae</taxon>
        <taxon>Paraburkholderia</taxon>
    </lineage>
</organism>
<evidence type="ECO:0000313" key="8">
    <source>
        <dbReference type="Proteomes" id="UP001481677"/>
    </source>
</evidence>
<name>A0A5C6V799_9BURK</name>
<evidence type="ECO:0000313" key="6">
    <source>
        <dbReference type="EMBL" id="TXC80346.1"/>
    </source>
</evidence>
<gene>
    <name evidence="6" type="ORF">FRZ40_39350</name>
    <name evidence="5" type="ORF">V4C56_08275</name>
</gene>
<dbReference type="InterPro" id="IPR000524">
    <property type="entry name" value="Tscrpt_reg_HTH_GntR"/>
</dbReference>
<dbReference type="InterPro" id="IPR036390">
    <property type="entry name" value="WH_DNA-bd_sf"/>
</dbReference>
<keyword evidence="2" id="KW-0238">DNA-binding</keyword>
<feature type="domain" description="HTH gntR-type" evidence="4">
    <location>
        <begin position="13"/>
        <end position="80"/>
    </location>
</feature>
<reference evidence="6 7" key="1">
    <citation type="journal article" date="2018" name="Int. J. Syst. Evol. Microbiol.">
        <title>Paraburkholderia azotifigens sp. nov., a nitrogen-fixing bacterium isolated from paddy soil.</title>
        <authorList>
            <person name="Choi G.M."/>
            <person name="Im W.T."/>
        </authorList>
    </citation>
    <scope>NUCLEOTIDE SEQUENCE [LARGE SCALE GENOMIC DNA]</scope>
    <source>
        <strain evidence="6 7">NF 2-5-3</strain>
    </source>
</reference>
<dbReference type="SMART" id="SM00895">
    <property type="entry name" value="FCD"/>
    <property type="match status" value="1"/>
</dbReference>
<evidence type="ECO:0000313" key="5">
    <source>
        <dbReference type="EMBL" id="MEM5339628.1"/>
    </source>
</evidence>
<dbReference type="GO" id="GO:0003700">
    <property type="term" value="F:DNA-binding transcription factor activity"/>
    <property type="evidence" value="ECO:0007669"/>
    <property type="project" value="InterPro"/>
</dbReference>
<dbReference type="Proteomes" id="UP001481677">
    <property type="component" value="Unassembled WGS sequence"/>
</dbReference>
<keyword evidence="1" id="KW-0805">Transcription regulation</keyword>
<dbReference type="PROSITE" id="PS50949">
    <property type="entry name" value="HTH_GNTR"/>
    <property type="match status" value="1"/>
</dbReference>
<accession>A0A5C6V799</accession>
<reference evidence="5 8" key="3">
    <citation type="submission" date="2024-01" db="EMBL/GenBank/DDBJ databases">
        <title>The diversity of rhizobia nodulating Mimosa spp. in eleven states of Brazil covering several biomes is determined by host plant, location, and edaphic factors.</title>
        <authorList>
            <person name="Rouws L."/>
            <person name="Barauna A."/>
            <person name="Beukes C."/>
            <person name="De Faria S.M."/>
            <person name="Gross E."/>
            <person name="Dos Reis Junior F.B."/>
            <person name="Simon M."/>
            <person name="Maluk M."/>
            <person name="Odee D.W."/>
            <person name="Kenicer G."/>
            <person name="Young J.P.W."/>
            <person name="Reis V.M."/>
            <person name="Zilli J."/>
            <person name="James E.K."/>
        </authorList>
    </citation>
    <scope>NUCLEOTIDE SEQUENCE [LARGE SCALE GENOMIC DNA]</scope>
    <source>
        <strain evidence="5 8">JPY530</strain>
    </source>
</reference>
<dbReference type="GO" id="GO:0003677">
    <property type="term" value="F:DNA binding"/>
    <property type="evidence" value="ECO:0007669"/>
    <property type="project" value="UniProtKB-KW"/>
</dbReference>
<dbReference type="EMBL" id="JAZHGA010000004">
    <property type="protein sequence ID" value="MEM5339628.1"/>
    <property type="molecule type" value="Genomic_DNA"/>
</dbReference>
<evidence type="ECO:0000313" key="7">
    <source>
        <dbReference type="Proteomes" id="UP000321776"/>
    </source>
</evidence>
<protein>
    <submittedName>
        <fullName evidence="6">GntR family transcriptional regulator</fullName>
    </submittedName>
</protein>
<dbReference type="Pfam" id="PF00392">
    <property type="entry name" value="GntR"/>
    <property type="match status" value="1"/>
</dbReference>
<comment type="caution">
    <text evidence="6">The sequence shown here is derived from an EMBL/GenBank/DDBJ whole genome shotgun (WGS) entry which is preliminary data.</text>
</comment>
<dbReference type="PANTHER" id="PTHR43537:SF24">
    <property type="entry name" value="GLUCONATE OPERON TRANSCRIPTIONAL REPRESSOR"/>
    <property type="match status" value="1"/>
</dbReference>
<dbReference type="PANTHER" id="PTHR43537">
    <property type="entry name" value="TRANSCRIPTIONAL REGULATOR, GNTR FAMILY"/>
    <property type="match status" value="1"/>
</dbReference>
<dbReference type="SUPFAM" id="SSF48008">
    <property type="entry name" value="GntR ligand-binding domain-like"/>
    <property type="match status" value="1"/>
</dbReference>
<dbReference type="Proteomes" id="UP000321776">
    <property type="component" value="Unassembled WGS sequence"/>
</dbReference>
<dbReference type="SUPFAM" id="SSF46785">
    <property type="entry name" value="Winged helix' DNA-binding domain"/>
    <property type="match status" value="1"/>
</dbReference>